<dbReference type="InterPro" id="IPR001107">
    <property type="entry name" value="Band_7"/>
</dbReference>
<comment type="similarity">
    <text evidence="2">Belongs to the band 7/mec-2 family. Flotillin subfamily.</text>
</comment>
<protein>
    <submittedName>
        <fullName evidence="6">Flotillin family protein</fullName>
    </submittedName>
</protein>
<accession>A0ABR7TDR4</accession>
<reference evidence="6 7" key="1">
    <citation type="journal article" date="2020" name="Microorganisms">
        <title>New Insight into Antimicrobial Compounds from Food and Marine-Sourced Carnobacterium Species through Phenotype and Genome Analyses.</title>
        <authorList>
            <person name="Begrem S."/>
            <person name="Ivaniuk F."/>
            <person name="Gigout-Chevalier F."/>
            <person name="Kolypczuk L."/>
            <person name="Bonnetot S."/>
            <person name="Leroi F."/>
            <person name="Grovel O."/>
            <person name="Delbarre-Ladrat C."/>
            <person name="Passerini D."/>
        </authorList>
    </citation>
    <scope>NUCLEOTIDE SEQUENCE [LARGE SCALE GENOMIC DNA]</scope>
    <source>
        <strain evidence="6 7">MIP2551</strain>
    </source>
</reference>
<dbReference type="EMBL" id="WNJQ01000004">
    <property type="protein sequence ID" value="MBC9825351.1"/>
    <property type="molecule type" value="Genomic_DNA"/>
</dbReference>
<organism evidence="6 7">
    <name type="scientific">Carnobacterium inhibens</name>
    <dbReference type="NCBI Taxonomy" id="147709"/>
    <lineage>
        <taxon>Bacteria</taxon>
        <taxon>Bacillati</taxon>
        <taxon>Bacillota</taxon>
        <taxon>Bacilli</taxon>
        <taxon>Lactobacillales</taxon>
        <taxon>Carnobacteriaceae</taxon>
        <taxon>Carnobacterium</taxon>
    </lineage>
</organism>
<dbReference type="PANTHER" id="PTHR13806">
    <property type="entry name" value="FLOTILLIN-RELATED"/>
    <property type="match status" value="1"/>
</dbReference>
<dbReference type="InterPro" id="IPR027705">
    <property type="entry name" value="Flotillin_fam"/>
</dbReference>
<dbReference type="Pfam" id="PF01145">
    <property type="entry name" value="Band_7"/>
    <property type="match status" value="1"/>
</dbReference>
<evidence type="ECO:0000256" key="3">
    <source>
        <dbReference type="ARBA" id="ARBA00023136"/>
    </source>
</evidence>
<feature type="domain" description="Band 7" evidence="5">
    <location>
        <begin position="24"/>
        <end position="203"/>
    </location>
</feature>
<name>A0ABR7TDR4_9LACT</name>
<dbReference type="Proteomes" id="UP000638836">
    <property type="component" value="Unassembled WGS sequence"/>
</dbReference>
<proteinExistence type="inferred from homology"/>
<comment type="subcellular location">
    <subcellularLocation>
        <location evidence="1">Membrane</location>
    </subcellularLocation>
</comment>
<evidence type="ECO:0000256" key="4">
    <source>
        <dbReference type="SAM" id="Coils"/>
    </source>
</evidence>
<evidence type="ECO:0000256" key="1">
    <source>
        <dbReference type="ARBA" id="ARBA00004370"/>
    </source>
</evidence>
<comment type="caution">
    <text evidence="6">The sequence shown here is derived from an EMBL/GenBank/DDBJ whole genome shotgun (WGS) entry which is preliminary data.</text>
</comment>
<feature type="coiled-coil region" evidence="4">
    <location>
        <begin position="286"/>
        <end position="352"/>
    </location>
</feature>
<evidence type="ECO:0000256" key="2">
    <source>
        <dbReference type="ARBA" id="ARBA00007161"/>
    </source>
</evidence>
<keyword evidence="3" id="KW-0472">Membrane</keyword>
<keyword evidence="4" id="KW-0175">Coiled coil</keyword>
<dbReference type="SMART" id="SM00244">
    <property type="entry name" value="PHB"/>
    <property type="match status" value="1"/>
</dbReference>
<dbReference type="PANTHER" id="PTHR13806:SF46">
    <property type="entry name" value="FLOTILLIN-1-RELATED"/>
    <property type="match status" value="1"/>
</dbReference>
<dbReference type="Pfam" id="PF15975">
    <property type="entry name" value="Flot"/>
    <property type="match status" value="1"/>
</dbReference>
<sequence>MDSTLFGTVGAVVIAVILLVALVSRYRTASPAEALIISGTALGSKNVYVDPNTGNKMKIVSGGGTFVWPIIQSVHKLSLLSSKLDVRTPEVYTEEGVPVAVDGTVIIKIGSTSEDIATAAEQYLGKSTEQLESEAKEVLEGHLRSILGRMTVEDIYQNRDKFNQNVQDEASGDLAKMGLVILSFTVKEVTDRNGYLDSLGQGRIAEVKRDADIKTANADKETRIQRALAEQLSQEAELQRQTEIAQAEKVKSLRVSEYGREQNIAKAEAESAYDLKKAELRKRVIIEEGNAQIIEREKQIELQEKETIKQEREYDATVRKKADAERYSVEQRAEADKNKAIAESEARAKEIELNGMAQAESIRLIGKAEADSKTAWAEALKQYGDEAIATLLIEAYPAIVRAAAEPLSNIDKITVVDSGNGNGASAITKTALNTLTASQEAFKDATGLDINNLINSFAGTKNVGRQISNLNDTLTQTAVVAEEPITTDDAEKII</sequence>
<gene>
    <name evidence="6" type="ORF">GLO26_05850</name>
</gene>
<keyword evidence="7" id="KW-1185">Reference proteome</keyword>
<dbReference type="InterPro" id="IPR036013">
    <property type="entry name" value="Band_7/SPFH_dom_sf"/>
</dbReference>
<dbReference type="SUPFAM" id="SSF117892">
    <property type="entry name" value="Band 7/SPFH domain"/>
    <property type="match status" value="1"/>
</dbReference>
<dbReference type="RefSeq" id="WP_187948724.1">
    <property type="nucleotide sequence ID" value="NZ_WNJQ01000004.1"/>
</dbReference>
<dbReference type="InterPro" id="IPR031905">
    <property type="entry name" value="Flotillin_C"/>
</dbReference>
<dbReference type="Gene3D" id="3.30.479.30">
    <property type="entry name" value="Band 7 domain"/>
    <property type="match status" value="1"/>
</dbReference>
<evidence type="ECO:0000313" key="6">
    <source>
        <dbReference type="EMBL" id="MBC9825351.1"/>
    </source>
</evidence>
<dbReference type="CDD" id="cd03399">
    <property type="entry name" value="SPFH_flotillin"/>
    <property type="match status" value="1"/>
</dbReference>
<evidence type="ECO:0000259" key="5">
    <source>
        <dbReference type="SMART" id="SM00244"/>
    </source>
</evidence>
<evidence type="ECO:0000313" key="7">
    <source>
        <dbReference type="Proteomes" id="UP000638836"/>
    </source>
</evidence>